<sequence>MRGEGRAHPDALRLNAIAPYFTMFPLDFPLSVLEGSARPTERVLDPFCGRGTTNFAARLLGLDSLGVDSSPVAVAITAAKLVGPPLEAILQEARLILTRPAPKEVPQGEFWQWAYHPEVLEELCRFREAFLEECSSPARLALRGILLGALHGPVYKTASYLSNQCPRTYAPKPAYATRFWRSRGLRPVRVNTLEVIERRARRYYARLLPPRGAVTLGDSREGETFRSAQEKFHWVITSPPYFGMRTYVPDQWLRNWFLGGPDAVQYDQSSQLGHGSPERFVADLSRVWQNVAAQCVDEARMAVRFGGLGSRSTEPVELIRESLRDTPWKVEELKPVPPAPKGRRQASAFLPRGNRSVQEYDFFCSLG</sequence>
<dbReference type="GO" id="GO:0003677">
    <property type="term" value="F:DNA binding"/>
    <property type="evidence" value="ECO:0007669"/>
    <property type="project" value="UniProtKB-KW"/>
</dbReference>
<evidence type="ECO:0000313" key="11">
    <source>
        <dbReference type="Proteomes" id="UP000265341"/>
    </source>
</evidence>
<dbReference type="GO" id="GO:0032259">
    <property type="term" value="P:methylation"/>
    <property type="evidence" value="ECO:0007669"/>
    <property type="project" value="UniProtKB-KW"/>
</dbReference>
<evidence type="ECO:0000256" key="1">
    <source>
        <dbReference type="ARBA" id="ARBA00010203"/>
    </source>
</evidence>
<evidence type="ECO:0000256" key="8">
    <source>
        <dbReference type="ARBA" id="ARBA00049120"/>
    </source>
</evidence>
<dbReference type="GO" id="GO:0009307">
    <property type="term" value="P:DNA restriction-modification system"/>
    <property type="evidence" value="ECO:0007669"/>
    <property type="project" value="UniProtKB-KW"/>
</dbReference>
<comment type="similarity">
    <text evidence="1">Belongs to the N(4)/N(6)-methyltransferase family. N(4) subfamily.</text>
</comment>
<dbReference type="InterPro" id="IPR002941">
    <property type="entry name" value="DNA_methylase_N4/N6"/>
</dbReference>
<evidence type="ECO:0000256" key="5">
    <source>
        <dbReference type="ARBA" id="ARBA00022691"/>
    </source>
</evidence>
<dbReference type="InterPro" id="IPR029063">
    <property type="entry name" value="SAM-dependent_MTases_sf"/>
</dbReference>
<dbReference type="SUPFAM" id="SSF53335">
    <property type="entry name" value="S-adenosyl-L-methionine-dependent methyltransferases"/>
    <property type="match status" value="2"/>
</dbReference>
<dbReference type="Proteomes" id="UP000265341">
    <property type="component" value="Unassembled WGS sequence"/>
</dbReference>
<dbReference type="InterPro" id="IPR017985">
    <property type="entry name" value="MeTrfase_CN4_CS"/>
</dbReference>
<feature type="domain" description="DNA methylase N-4/N-6" evidence="9">
    <location>
        <begin position="18"/>
        <end position="76"/>
    </location>
</feature>
<dbReference type="PROSITE" id="PS00093">
    <property type="entry name" value="N4_MTASE"/>
    <property type="match status" value="1"/>
</dbReference>
<keyword evidence="6" id="KW-0680">Restriction system</keyword>
<comment type="caution">
    <text evidence="10">The sequence shown here is derived from an EMBL/GenBank/DDBJ whole genome shotgun (WGS) entry which is preliminary data.</text>
</comment>
<keyword evidence="5" id="KW-0949">S-adenosyl-L-methionine</keyword>
<evidence type="ECO:0000256" key="4">
    <source>
        <dbReference type="ARBA" id="ARBA00022679"/>
    </source>
</evidence>
<evidence type="ECO:0000256" key="6">
    <source>
        <dbReference type="ARBA" id="ARBA00022747"/>
    </source>
</evidence>
<accession>A0A399EC05</accession>
<proteinExistence type="inferred from homology"/>
<keyword evidence="3 10" id="KW-0489">Methyltransferase</keyword>
<gene>
    <name evidence="10" type="ORF">Mrose_03443</name>
</gene>
<reference evidence="10 11" key="1">
    <citation type="submission" date="2018-08" db="EMBL/GenBank/DDBJ databases">
        <title>Meiothermus roseus NBRC 110900 genome sequencing project.</title>
        <authorList>
            <person name="Da Costa M.S."/>
            <person name="Albuquerque L."/>
            <person name="Raposo P."/>
            <person name="Froufe H.J.C."/>
            <person name="Barroso C.S."/>
            <person name="Egas C."/>
        </authorList>
    </citation>
    <scope>NUCLEOTIDE SEQUENCE [LARGE SCALE GENOMIC DNA]</scope>
    <source>
        <strain evidence="10 11">NBRC 110900</strain>
    </source>
</reference>
<organism evidence="10 11">
    <name type="scientific">Calidithermus roseus</name>
    <dbReference type="NCBI Taxonomy" id="1644118"/>
    <lineage>
        <taxon>Bacteria</taxon>
        <taxon>Thermotogati</taxon>
        <taxon>Deinococcota</taxon>
        <taxon>Deinococci</taxon>
        <taxon>Thermales</taxon>
        <taxon>Thermaceae</taxon>
        <taxon>Calidithermus</taxon>
    </lineage>
</organism>
<name>A0A399EC05_9DEIN</name>
<dbReference type="GO" id="GO:0008170">
    <property type="term" value="F:N-methyltransferase activity"/>
    <property type="evidence" value="ECO:0007669"/>
    <property type="project" value="InterPro"/>
</dbReference>
<evidence type="ECO:0000256" key="2">
    <source>
        <dbReference type="ARBA" id="ARBA00012185"/>
    </source>
</evidence>
<evidence type="ECO:0000256" key="7">
    <source>
        <dbReference type="ARBA" id="ARBA00023125"/>
    </source>
</evidence>
<protein>
    <recommendedName>
        <fullName evidence="2">site-specific DNA-methyltransferase (cytosine-N(4)-specific)</fullName>
        <ecNumber evidence="2">2.1.1.113</ecNumber>
    </recommendedName>
</protein>
<comment type="catalytic activity">
    <reaction evidence="8">
        <text>a 2'-deoxycytidine in DNA + S-adenosyl-L-methionine = an N(4)-methyl-2'-deoxycytidine in DNA + S-adenosyl-L-homocysteine + H(+)</text>
        <dbReference type="Rhea" id="RHEA:16857"/>
        <dbReference type="Rhea" id="RHEA-COMP:11369"/>
        <dbReference type="Rhea" id="RHEA-COMP:13674"/>
        <dbReference type="ChEBI" id="CHEBI:15378"/>
        <dbReference type="ChEBI" id="CHEBI:57856"/>
        <dbReference type="ChEBI" id="CHEBI:59789"/>
        <dbReference type="ChEBI" id="CHEBI:85452"/>
        <dbReference type="ChEBI" id="CHEBI:137933"/>
        <dbReference type="EC" id="2.1.1.113"/>
    </reaction>
</comment>
<dbReference type="Pfam" id="PF01555">
    <property type="entry name" value="N6_N4_Mtase"/>
    <property type="match status" value="1"/>
</dbReference>
<dbReference type="EC" id="2.1.1.113" evidence="2"/>
<dbReference type="RefSeq" id="WP_220452360.1">
    <property type="nucleotide sequence ID" value="NZ_QWLA01000116.1"/>
</dbReference>
<keyword evidence="7" id="KW-0238">DNA-binding</keyword>
<evidence type="ECO:0000256" key="3">
    <source>
        <dbReference type="ARBA" id="ARBA00022603"/>
    </source>
</evidence>
<keyword evidence="4" id="KW-0808">Transferase</keyword>
<evidence type="ECO:0000313" key="10">
    <source>
        <dbReference type="EMBL" id="RIH82184.1"/>
    </source>
</evidence>
<dbReference type="AlphaFoldDB" id="A0A399EC05"/>
<keyword evidence="11" id="KW-1185">Reference proteome</keyword>
<dbReference type="EMBL" id="QWLA01000116">
    <property type="protein sequence ID" value="RIH82184.1"/>
    <property type="molecule type" value="Genomic_DNA"/>
</dbReference>
<dbReference type="Gene3D" id="3.40.50.150">
    <property type="entry name" value="Vaccinia Virus protein VP39"/>
    <property type="match status" value="2"/>
</dbReference>
<evidence type="ECO:0000259" key="9">
    <source>
        <dbReference type="Pfam" id="PF01555"/>
    </source>
</evidence>
<dbReference type="GO" id="GO:0015667">
    <property type="term" value="F:site-specific DNA-methyltransferase (cytosine-N4-specific) activity"/>
    <property type="evidence" value="ECO:0007669"/>
    <property type="project" value="UniProtKB-EC"/>
</dbReference>